<reference evidence="1" key="1">
    <citation type="submission" date="2023-07" db="EMBL/GenBank/DDBJ databases">
        <authorList>
            <consortium name="AG Swart"/>
            <person name="Singh M."/>
            <person name="Singh A."/>
            <person name="Seah K."/>
            <person name="Emmerich C."/>
        </authorList>
    </citation>
    <scope>NUCLEOTIDE SEQUENCE</scope>
    <source>
        <strain evidence="1">DP1</strain>
    </source>
</reference>
<protein>
    <submittedName>
        <fullName evidence="1">Uncharacterized protein</fullName>
    </submittedName>
</protein>
<evidence type="ECO:0000313" key="2">
    <source>
        <dbReference type="Proteomes" id="UP001295684"/>
    </source>
</evidence>
<organism evidence="1 2">
    <name type="scientific">Euplotes crassus</name>
    <dbReference type="NCBI Taxonomy" id="5936"/>
    <lineage>
        <taxon>Eukaryota</taxon>
        <taxon>Sar</taxon>
        <taxon>Alveolata</taxon>
        <taxon>Ciliophora</taxon>
        <taxon>Intramacronucleata</taxon>
        <taxon>Spirotrichea</taxon>
        <taxon>Hypotrichia</taxon>
        <taxon>Euplotida</taxon>
        <taxon>Euplotidae</taxon>
        <taxon>Moneuplotes</taxon>
    </lineage>
</organism>
<gene>
    <name evidence="1" type="ORF">ECRASSUSDP1_LOCUS19982</name>
</gene>
<dbReference type="Proteomes" id="UP001295684">
    <property type="component" value="Unassembled WGS sequence"/>
</dbReference>
<dbReference type="EMBL" id="CAMPGE010020329">
    <property type="protein sequence ID" value="CAI2378585.1"/>
    <property type="molecule type" value="Genomic_DNA"/>
</dbReference>
<sequence length="265" mass="30038">MKLTSETVALSKSKREKEIEIMGASLDLDNQVLANIMAKTYGGDLAGCGDELELNLSTRVDQLCLRELKKLSNQKSLGIYAQISINTGNKLSECKELLKFISFLKLESLTLTHTERACDHLDLARMKNGFFSVLQNTVHELNLIHFSIPKEILTSILEKGAHIESIGFHDCAIDLAGVRTKRCITPKTRCLDFTGSTFRRGFSEGNNFSDFFAEICRLIKSSYTNTPLEYIICQKWSISEEKFKDLLYNYNLTHLKFFLTRCKPG</sequence>
<name>A0AAD1XT64_EUPCR</name>
<evidence type="ECO:0000313" key="1">
    <source>
        <dbReference type="EMBL" id="CAI2378585.1"/>
    </source>
</evidence>
<comment type="caution">
    <text evidence="1">The sequence shown here is derived from an EMBL/GenBank/DDBJ whole genome shotgun (WGS) entry which is preliminary data.</text>
</comment>
<dbReference type="AlphaFoldDB" id="A0AAD1XT64"/>
<proteinExistence type="predicted"/>
<accession>A0AAD1XT64</accession>
<keyword evidence="2" id="KW-1185">Reference proteome</keyword>